<dbReference type="InterPro" id="IPR014729">
    <property type="entry name" value="Rossmann-like_a/b/a_fold"/>
</dbReference>
<dbReference type="PANTHER" id="PTHR43311:SF1">
    <property type="entry name" value="GLUTAMYL-Q TRNA(ASP) SYNTHETASE"/>
    <property type="match status" value="1"/>
</dbReference>
<keyword evidence="1 7" id="KW-0436">Ligase</keyword>
<proteinExistence type="inferred from homology"/>
<keyword evidence="6 7" id="KW-0030">Aminoacyl-tRNA synthetase</keyword>
<dbReference type="PANTHER" id="PTHR43311">
    <property type="entry name" value="GLUTAMATE--TRNA LIGASE"/>
    <property type="match status" value="1"/>
</dbReference>
<organism evidence="9 10">
    <name type="scientific">Methylocella silvestris</name>
    <dbReference type="NCBI Taxonomy" id="199596"/>
    <lineage>
        <taxon>Bacteria</taxon>
        <taxon>Pseudomonadati</taxon>
        <taxon>Pseudomonadota</taxon>
        <taxon>Alphaproteobacteria</taxon>
        <taxon>Hyphomicrobiales</taxon>
        <taxon>Beijerinckiaceae</taxon>
        <taxon>Methylocella</taxon>
    </lineage>
</organism>
<keyword evidence="7" id="KW-0648">Protein biosynthesis</keyword>
<dbReference type="InterPro" id="IPR001412">
    <property type="entry name" value="aa-tRNA-synth_I_CS"/>
</dbReference>
<comment type="caution">
    <text evidence="9">The sequence shown here is derived from an EMBL/GenBank/DDBJ whole genome shotgun (WGS) entry which is preliminary data.</text>
</comment>
<feature type="domain" description="Glutamyl/glutaminyl-tRNA synthetase class Ib catalytic" evidence="8">
    <location>
        <begin position="11"/>
        <end position="285"/>
    </location>
</feature>
<dbReference type="NCBIfam" id="NF004315">
    <property type="entry name" value="PRK05710.1-4"/>
    <property type="match status" value="1"/>
</dbReference>
<evidence type="ECO:0000256" key="5">
    <source>
        <dbReference type="ARBA" id="ARBA00022840"/>
    </source>
</evidence>
<accession>A0A2J7TL66</accession>
<keyword evidence="4" id="KW-0862">Zinc</keyword>
<dbReference type="Pfam" id="PF00749">
    <property type="entry name" value="tRNA-synt_1c"/>
    <property type="match status" value="1"/>
</dbReference>
<evidence type="ECO:0000313" key="10">
    <source>
        <dbReference type="Proteomes" id="UP000236286"/>
    </source>
</evidence>
<dbReference type="EMBL" id="PDZR01000001">
    <property type="protein sequence ID" value="PNG27499.1"/>
    <property type="molecule type" value="Genomic_DNA"/>
</dbReference>
<name>A0A2J7TL66_METSI</name>
<evidence type="ECO:0000256" key="6">
    <source>
        <dbReference type="ARBA" id="ARBA00023146"/>
    </source>
</evidence>
<evidence type="ECO:0000259" key="8">
    <source>
        <dbReference type="Pfam" id="PF00749"/>
    </source>
</evidence>
<evidence type="ECO:0000256" key="2">
    <source>
        <dbReference type="ARBA" id="ARBA00022723"/>
    </source>
</evidence>
<dbReference type="Gene3D" id="3.40.50.620">
    <property type="entry name" value="HUPs"/>
    <property type="match status" value="1"/>
</dbReference>
<dbReference type="InterPro" id="IPR020058">
    <property type="entry name" value="Glu/Gln-tRNA-synth_Ib_cat-dom"/>
</dbReference>
<dbReference type="AlphaFoldDB" id="A0A2J7TL66"/>
<dbReference type="GO" id="GO:0004818">
    <property type="term" value="F:glutamate-tRNA ligase activity"/>
    <property type="evidence" value="ECO:0007669"/>
    <property type="project" value="TreeGrafter"/>
</dbReference>
<sequence length="295" mass="32690">MTRSFSNQTFRFAPSSNGLLHLGHAYSAALNFELAQATGGRMLLRIENIDAERCRAEFEQAIYDDLHWLGLSWELPARRQSEHFADYANALERLRALGAAYPCFCSRGEIMAAVASKPDWPRDPDGSPLYPGLCKHLSPAERARRLASGRSAATRIDMAAALAHVGFQLDWLERSPQGMGASRRQATPAIWGDAIIARRDIKTSYHIAVVTDDALQGVTDVVRGEDLFMATHLHRLLQTLLDLPAPTYRHHRLLRDASGQKLSKSLRAKSLRALRQEGLSPQAARESLKIEATAG</sequence>
<dbReference type="SUPFAM" id="SSF52374">
    <property type="entry name" value="Nucleotidylyl transferase"/>
    <property type="match status" value="1"/>
</dbReference>
<dbReference type="PRINTS" id="PR00987">
    <property type="entry name" value="TRNASYNTHGLU"/>
</dbReference>
<dbReference type="InterPro" id="IPR000924">
    <property type="entry name" value="Glu/Gln-tRNA-synth"/>
</dbReference>
<reference evidence="9 10" key="1">
    <citation type="submission" date="2017-10" db="EMBL/GenBank/DDBJ databases">
        <title>Genome announcement of Methylocella silvestris TVC from permafrost.</title>
        <authorList>
            <person name="Wang J."/>
            <person name="Geng K."/>
            <person name="Ul-Haque F."/>
            <person name="Crombie A.T."/>
            <person name="Street L.E."/>
            <person name="Wookey P.A."/>
            <person name="Murrell J.C."/>
            <person name="Pratscher J."/>
        </authorList>
    </citation>
    <scope>NUCLEOTIDE SEQUENCE [LARGE SCALE GENOMIC DNA]</scope>
    <source>
        <strain evidence="9 10">TVC</strain>
    </source>
</reference>
<dbReference type="GO" id="GO:0006424">
    <property type="term" value="P:glutamyl-tRNA aminoacylation"/>
    <property type="evidence" value="ECO:0007669"/>
    <property type="project" value="TreeGrafter"/>
</dbReference>
<dbReference type="PROSITE" id="PS00178">
    <property type="entry name" value="AA_TRNA_LIGASE_I"/>
    <property type="match status" value="1"/>
</dbReference>
<dbReference type="InterPro" id="IPR049940">
    <property type="entry name" value="GluQ/Sye"/>
</dbReference>
<comment type="similarity">
    <text evidence="7">Belongs to the class-I aminoacyl-tRNA synthetase family.</text>
</comment>
<dbReference type="Proteomes" id="UP000236286">
    <property type="component" value="Unassembled WGS sequence"/>
</dbReference>
<evidence type="ECO:0000256" key="7">
    <source>
        <dbReference type="RuleBase" id="RU363037"/>
    </source>
</evidence>
<dbReference type="GO" id="GO:0005829">
    <property type="term" value="C:cytosol"/>
    <property type="evidence" value="ECO:0007669"/>
    <property type="project" value="TreeGrafter"/>
</dbReference>
<gene>
    <name evidence="9" type="ORF">CR492_00730</name>
</gene>
<dbReference type="RefSeq" id="WP_102841805.1">
    <property type="nucleotide sequence ID" value="NZ_PDZR01000001.1"/>
</dbReference>
<dbReference type="OrthoDB" id="9807503at2"/>
<keyword evidence="3 7" id="KW-0547">Nucleotide-binding</keyword>
<evidence type="ECO:0000313" key="9">
    <source>
        <dbReference type="EMBL" id="PNG27499.1"/>
    </source>
</evidence>
<keyword evidence="5 7" id="KW-0067">ATP-binding</keyword>
<protein>
    <submittedName>
        <fullName evidence="9">tRNA glutamyl-Q(34) synthetase GluQRS</fullName>
    </submittedName>
</protein>
<evidence type="ECO:0000256" key="1">
    <source>
        <dbReference type="ARBA" id="ARBA00022598"/>
    </source>
</evidence>
<evidence type="ECO:0000256" key="4">
    <source>
        <dbReference type="ARBA" id="ARBA00022833"/>
    </source>
</evidence>
<evidence type="ECO:0000256" key="3">
    <source>
        <dbReference type="ARBA" id="ARBA00022741"/>
    </source>
</evidence>
<dbReference type="GO" id="GO:0005524">
    <property type="term" value="F:ATP binding"/>
    <property type="evidence" value="ECO:0007669"/>
    <property type="project" value="UniProtKB-KW"/>
</dbReference>
<keyword evidence="2" id="KW-0479">Metal-binding</keyword>